<dbReference type="GO" id="GO:0005737">
    <property type="term" value="C:cytoplasm"/>
    <property type="evidence" value="ECO:0007669"/>
    <property type="project" value="InterPro"/>
</dbReference>
<dbReference type="GO" id="GO:0009001">
    <property type="term" value="F:serine O-acetyltransferase activity"/>
    <property type="evidence" value="ECO:0007669"/>
    <property type="project" value="UniProtKB-EC"/>
</dbReference>
<keyword evidence="6" id="KW-0012">Acyltransferase</keyword>
<dbReference type="InterPro" id="IPR011004">
    <property type="entry name" value="Trimer_LpxA-like_sf"/>
</dbReference>
<sequence>MFRNFLKFQRCCRRALNTDVSASPTGVQVLESLYWKERDMLLWSRLQEEAMMLIDEPMLGEWFESTILASSSLHEAISSIVARKMSREMADTRMRLESLEYLTSQILANDERIGADIIAIMSRDPAAMSYLQVVQFFKGFHAVQAQRCAHAIWKDNDKNTALALQDRVNELWQVDIHPAAQLGGGLMCDHATGLVIGETAVVGRDCTILHNVTLGGIGHDKGVDRHPKLGDRVTIGAGATLVGPIRIESDVVIGSQAVVSINVPTGLVVVGRNSLLNPSRSTARKAEVLRRPITWIYETSSEA</sequence>
<name>A0A7S3JRU9_9STRA</name>
<evidence type="ECO:0000313" key="8">
    <source>
        <dbReference type="EMBL" id="CAE0362941.1"/>
    </source>
</evidence>
<dbReference type="InterPro" id="IPR042122">
    <property type="entry name" value="Ser_AcTrfase_N_sf"/>
</dbReference>
<dbReference type="InterPro" id="IPR045304">
    <property type="entry name" value="LbH_SAT"/>
</dbReference>
<dbReference type="SUPFAM" id="SSF51161">
    <property type="entry name" value="Trimeric LpxA-like enzymes"/>
    <property type="match status" value="1"/>
</dbReference>
<dbReference type="CDD" id="cd03354">
    <property type="entry name" value="LbH_SAT"/>
    <property type="match status" value="1"/>
</dbReference>
<dbReference type="Gene3D" id="2.160.10.10">
    <property type="entry name" value="Hexapeptide repeat proteins"/>
    <property type="match status" value="1"/>
</dbReference>
<dbReference type="InterPro" id="IPR018357">
    <property type="entry name" value="Hexapep_transf_CS"/>
</dbReference>
<accession>A0A7S3JRU9</accession>
<evidence type="ECO:0000256" key="1">
    <source>
        <dbReference type="ARBA" id="ARBA00004876"/>
    </source>
</evidence>
<dbReference type="EMBL" id="HBIJ01005224">
    <property type="protein sequence ID" value="CAE0362941.1"/>
    <property type="molecule type" value="Transcribed_RNA"/>
</dbReference>
<organism evidence="8">
    <name type="scientific">Aureoumbra lagunensis</name>
    <dbReference type="NCBI Taxonomy" id="44058"/>
    <lineage>
        <taxon>Eukaryota</taxon>
        <taxon>Sar</taxon>
        <taxon>Stramenopiles</taxon>
        <taxon>Ochrophyta</taxon>
        <taxon>Pelagophyceae</taxon>
        <taxon>Pelagomonadales</taxon>
        <taxon>Aureoumbra</taxon>
    </lineage>
</organism>
<dbReference type="UniPathway" id="UPA00136">
    <property type="reaction ID" value="UER00199"/>
</dbReference>
<dbReference type="InterPro" id="IPR001451">
    <property type="entry name" value="Hexapep"/>
</dbReference>
<evidence type="ECO:0000256" key="5">
    <source>
        <dbReference type="ARBA" id="ARBA00022679"/>
    </source>
</evidence>
<evidence type="ECO:0000256" key="6">
    <source>
        <dbReference type="ARBA" id="ARBA00023315"/>
    </source>
</evidence>
<evidence type="ECO:0000259" key="7">
    <source>
        <dbReference type="SMART" id="SM00971"/>
    </source>
</evidence>
<dbReference type="GO" id="GO:0006535">
    <property type="term" value="P:cysteine biosynthetic process from serine"/>
    <property type="evidence" value="ECO:0007669"/>
    <property type="project" value="InterPro"/>
</dbReference>
<reference evidence="8" key="1">
    <citation type="submission" date="2021-01" db="EMBL/GenBank/DDBJ databases">
        <authorList>
            <person name="Corre E."/>
            <person name="Pelletier E."/>
            <person name="Niang G."/>
            <person name="Scheremetjew M."/>
            <person name="Finn R."/>
            <person name="Kale V."/>
            <person name="Holt S."/>
            <person name="Cochrane G."/>
            <person name="Meng A."/>
            <person name="Brown T."/>
            <person name="Cohen L."/>
        </authorList>
    </citation>
    <scope>NUCLEOTIDE SEQUENCE</scope>
    <source>
        <strain evidence="8">CCMP1510</strain>
    </source>
</reference>
<protein>
    <recommendedName>
        <fullName evidence="3">serine O-acetyltransferase</fullName>
        <ecNumber evidence="3">2.3.1.30</ecNumber>
    </recommendedName>
</protein>
<dbReference type="EC" id="2.3.1.30" evidence="3"/>
<comment type="pathway">
    <text evidence="1">Amino-acid biosynthesis; L-cysteine biosynthesis; L-cysteine from L-serine: step 1/2.</text>
</comment>
<comment type="similarity">
    <text evidence="2">Belongs to the transferase hexapeptide repeat family.</text>
</comment>
<dbReference type="PANTHER" id="PTHR42811">
    <property type="entry name" value="SERINE ACETYLTRANSFERASE"/>
    <property type="match status" value="1"/>
</dbReference>
<dbReference type="InterPro" id="IPR010493">
    <property type="entry name" value="Ser_AcTrfase_N"/>
</dbReference>
<keyword evidence="4" id="KW-0028">Amino-acid biosynthesis</keyword>
<feature type="domain" description="Serine acetyltransferase N-terminal" evidence="7">
    <location>
        <begin position="42"/>
        <end position="145"/>
    </location>
</feature>
<gene>
    <name evidence="8" type="ORF">ALAG00032_LOCUS3682</name>
</gene>
<dbReference type="AlphaFoldDB" id="A0A7S3JRU9"/>
<evidence type="ECO:0000256" key="2">
    <source>
        <dbReference type="ARBA" id="ARBA00007274"/>
    </source>
</evidence>
<dbReference type="SMART" id="SM00971">
    <property type="entry name" value="SATase_N"/>
    <property type="match status" value="1"/>
</dbReference>
<evidence type="ECO:0000256" key="4">
    <source>
        <dbReference type="ARBA" id="ARBA00022605"/>
    </source>
</evidence>
<proteinExistence type="inferred from homology"/>
<keyword evidence="5" id="KW-0808">Transferase</keyword>
<evidence type="ECO:0000256" key="3">
    <source>
        <dbReference type="ARBA" id="ARBA00013266"/>
    </source>
</evidence>
<dbReference type="Pfam" id="PF06426">
    <property type="entry name" value="SATase_N"/>
    <property type="match status" value="1"/>
</dbReference>
<dbReference type="Gene3D" id="1.10.3130.10">
    <property type="entry name" value="serine acetyltransferase, domain 1"/>
    <property type="match status" value="1"/>
</dbReference>
<dbReference type="Pfam" id="PF00132">
    <property type="entry name" value="Hexapep"/>
    <property type="match status" value="1"/>
</dbReference>
<dbReference type="PROSITE" id="PS00101">
    <property type="entry name" value="HEXAPEP_TRANSFERASES"/>
    <property type="match status" value="1"/>
</dbReference>